<sequence>MSSTEEDHISVIFNDPVQDQPVNGTLFSQGETTVTSNKNNEKNYFLPISENIAERLFGELFGNPDFKSDICMMHCLAQTCFVLAGLIDGRKGETYDLHVVHLIIMTRFVLEDPDEAGASTFIKFYNSQPESKDYPLEDVSSYYVNYVFCSLLNISLENENARFKDIVYSLFPRGRDVLSHKRKNIGPFPSVNRSIDLSMEKMKNFLLDFEVKQYFDQHLELKGHKIWICHYGYERQVFMRNFKDNRVAQLYGIETVGMEILKTFTSLANSKESKDIMLDYDVWKGFNNLDNAVFELNNALTKDLGYTVLADKFFGLERKINSFWYRFQREADHRRIYKPVDYYFIIFSVFLGFLTMVQTISGIISLIFQVKSS</sequence>
<evidence type="ECO:0000256" key="1">
    <source>
        <dbReference type="SAM" id="Phobius"/>
    </source>
</evidence>
<accession>A0A397HE38</accession>
<dbReference type="EMBL" id="PQFF01000324">
    <property type="protein sequence ID" value="RHZ60308.1"/>
    <property type="molecule type" value="Genomic_DNA"/>
</dbReference>
<protein>
    <submittedName>
        <fullName evidence="2">Uncharacterized protein</fullName>
    </submittedName>
</protein>
<dbReference type="AlphaFoldDB" id="A0A397HE38"/>
<evidence type="ECO:0000313" key="3">
    <source>
        <dbReference type="Proteomes" id="UP000266861"/>
    </source>
</evidence>
<keyword evidence="1" id="KW-1133">Transmembrane helix</keyword>
<evidence type="ECO:0000313" key="2">
    <source>
        <dbReference type="EMBL" id="RHZ60308.1"/>
    </source>
</evidence>
<feature type="transmembrane region" description="Helical" evidence="1">
    <location>
        <begin position="342"/>
        <end position="368"/>
    </location>
</feature>
<comment type="caution">
    <text evidence="2">The sequence shown here is derived from an EMBL/GenBank/DDBJ whole genome shotgun (WGS) entry which is preliminary data.</text>
</comment>
<gene>
    <name evidence="2" type="ORF">Glove_355g83</name>
</gene>
<keyword evidence="1" id="KW-0812">Transmembrane</keyword>
<keyword evidence="3" id="KW-1185">Reference proteome</keyword>
<proteinExistence type="predicted"/>
<reference evidence="2 3" key="1">
    <citation type="submission" date="2018-08" db="EMBL/GenBank/DDBJ databases">
        <title>Genome and evolution of the arbuscular mycorrhizal fungus Diversispora epigaea (formerly Glomus versiforme) and its bacterial endosymbionts.</title>
        <authorList>
            <person name="Sun X."/>
            <person name="Fei Z."/>
            <person name="Harrison M."/>
        </authorList>
    </citation>
    <scope>NUCLEOTIDE SEQUENCE [LARGE SCALE GENOMIC DNA]</scope>
    <source>
        <strain evidence="2 3">IT104</strain>
    </source>
</reference>
<name>A0A397HE38_9GLOM</name>
<dbReference type="OrthoDB" id="2413278at2759"/>
<keyword evidence="1" id="KW-0472">Membrane</keyword>
<dbReference type="Proteomes" id="UP000266861">
    <property type="component" value="Unassembled WGS sequence"/>
</dbReference>
<organism evidence="2 3">
    <name type="scientific">Diversispora epigaea</name>
    <dbReference type="NCBI Taxonomy" id="1348612"/>
    <lineage>
        <taxon>Eukaryota</taxon>
        <taxon>Fungi</taxon>
        <taxon>Fungi incertae sedis</taxon>
        <taxon>Mucoromycota</taxon>
        <taxon>Glomeromycotina</taxon>
        <taxon>Glomeromycetes</taxon>
        <taxon>Diversisporales</taxon>
        <taxon>Diversisporaceae</taxon>
        <taxon>Diversispora</taxon>
    </lineage>
</organism>